<dbReference type="EMBL" id="UINC01016299">
    <property type="protein sequence ID" value="SVA67955.1"/>
    <property type="molecule type" value="Genomic_DNA"/>
</dbReference>
<dbReference type="PANTHER" id="PTHR43737">
    <property type="entry name" value="BLL7424 PROTEIN"/>
    <property type="match status" value="1"/>
</dbReference>
<proteinExistence type="predicted"/>
<organism evidence="1">
    <name type="scientific">marine metagenome</name>
    <dbReference type="NCBI Taxonomy" id="408172"/>
    <lineage>
        <taxon>unclassified sequences</taxon>
        <taxon>metagenomes</taxon>
        <taxon>ecological metagenomes</taxon>
    </lineage>
</organism>
<protein>
    <recommendedName>
        <fullName evidence="2">DUF1501 domain-containing protein</fullName>
    </recommendedName>
</protein>
<dbReference type="Pfam" id="PF07394">
    <property type="entry name" value="DUF1501"/>
    <property type="match status" value="1"/>
</dbReference>
<reference evidence="1" key="1">
    <citation type="submission" date="2018-05" db="EMBL/GenBank/DDBJ databases">
        <authorList>
            <person name="Lanie J.A."/>
            <person name="Ng W.-L."/>
            <person name="Kazmierczak K.M."/>
            <person name="Andrzejewski T.M."/>
            <person name="Davidsen T.M."/>
            <person name="Wayne K.J."/>
            <person name="Tettelin H."/>
            <person name="Glass J.I."/>
            <person name="Rusch D."/>
            <person name="Podicherti R."/>
            <person name="Tsui H.-C.T."/>
            <person name="Winkler M.E."/>
        </authorList>
    </citation>
    <scope>NUCLEOTIDE SEQUENCE</scope>
</reference>
<name>A0A381XTD0_9ZZZZ</name>
<dbReference type="AlphaFoldDB" id="A0A381XTD0"/>
<accession>A0A381XTD0</accession>
<dbReference type="InterPro" id="IPR006311">
    <property type="entry name" value="TAT_signal"/>
</dbReference>
<dbReference type="InterPro" id="IPR017850">
    <property type="entry name" value="Alkaline_phosphatase_core_sf"/>
</dbReference>
<evidence type="ECO:0008006" key="2">
    <source>
        <dbReference type="Google" id="ProtNLM"/>
    </source>
</evidence>
<evidence type="ECO:0000313" key="1">
    <source>
        <dbReference type="EMBL" id="SVA67955.1"/>
    </source>
</evidence>
<dbReference type="InterPro" id="IPR010869">
    <property type="entry name" value="DUF1501"/>
</dbReference>
<dbReference type="PANTHER" id="PTHR43737:SF1">
    <property type="entry name" value="DUF1501 DOMAIN-CONTAINING PROTEIN"/>
    <property type="match status" value="1"/>
</dbReference>
<dbReference type="SUPFAM" id="SSF53649">
    <property type="entry name" value="Alkaline phosphatase-like"/>
    <property type="match status" value="1"/>
</dbReference>
<gene>
    <name evidence="1" type="ORF">METZ01_LOCUS120809</name>
</gene>
<dbReference type="PROSITE" id="PS51318">
    <property type="entry name" value="TAT"/>
    <property type="match status" value="1"/>
</dbReference>
<sequence>MIRITSNDLASTCEGVSRREFLRIGALGLGGLTLPRMLAVAGEATSVVRDKAVVVLNLQGGPSQVETFDPKMTAPREYRAMFGEVKTSLPGITFGAQFPMLAKLANKMAVVRSYRHGISSHGPAALHVAAGGNPTKACMASLYARVAGITNPRTGLPNNTIVIPAAISPDYKDLSAVPQRVTDTGTLPPAYKAFDPSKGSTLLEDMKLNLPAGRFDDRKSLLREFDQLRRRVDSQIENTSTFEQQAMNIVLRGMSAAFDLSKEDPRTLARYDTGAIKPDAGTMKRNSYAKQFSPVALGKQMLMARRLVEAGCGFVTVTCTGWDMHGGGKEYTITDGMPVQAPAVDRAASAFIEDIIQRGLYEKVLLVITGEFGRTPKINAKGGRDHWGNLCTLAFAGGGLKMGQIIGASNKTVSEPARDQVSSSQLLGTVMHTLLDIPNLRLRNNFPAEIQRVITNSQPIKQLI</sequence>